<organism evidence="1 2">
    <name type="scientific">Halobacillus litoralis</name>
    <dbReference type="NCBI Taxonomy" id="45668"/>
    <lineage>
        <taxon>Bacteria</taxon>
        <taxon>Bacillati</taxon>
        <taxon>Bacillota</taxon>
        <taxon>Bacilli</taxon>
        <taxon>Bacillales</taxon>
        <taxon>Bacillaceae</taxon>
        <taxon>Halobacillus</taxon>
    </lineage>
</organism>
<dbReference type="RefSeq" id="WP_160839928.1">
    <property type="nucleotide sequence ID" value="NZ_WMET01000010.1"/>
</dbReference>
<comment type="caution">
    <text evidence="1">The sequence shown here is derived from an EMBL/GenBank/DDBJ whole genome shotgun (WGS) entry which is preliminary data.</text>
</comment>
<dbReference type="Proteomes" id="UP000460949">
    <property type="component" value="Unassembled WGS sequence"/>
</dbReference>
<accession>A0A845DWH0</accession>
<dbReference type="EMBL" id="WMET01000010">
    <property type="protein sequence ID" value="MYL22011.1"/>
    <property type="molecule type" value="Genomic_DNA"/>
</dbReference>
<sequence length="483" mass="54442">MGEILRENQNTKLLLEMSVVGSEYDFTSSVVAALNQAELEIHNLNETIESIECLKPNCDKLDYILAASSGALCGIIDIFLVGQPVESPLGNITDKWFANRTTDFAKLCGWEDKGENSLSSAIRFLEKKFKIPYDQRGVGDPASFVFGLNPTNHHFKSLAHNPSLLGLFFSILDQFTNSSHFISRGELISLVDADGKFELRGNNIPSKLYCAFANWFGHLISDMSGSSGSNGRGMGIPSPLWTWTNDIIALKRSLNIPVSRFDNSINELAIKIYKEGYDTRFQSTQAIPVFINELLVRLVFAIRRLIKYFAETDKETRSFSLMWKKCEPFSNPTIKRVLTVAHGTFCLIDIGDATFRGFVTGAGSFNPTEFFLRLNIVGVGRLTISLYGEVKREIGIQKTEKKIVFARKEKIVVEDYIEGLKLLSELYEDENLLKFITDFKNSDMYIHAFEKSVMLAKKRNVPNNEILKNRMEIDSYFLGGNKA</sequence>
<name>A0A845DWH0_9BACI</name>
<protein>
    <submittedName>
        <fullName evidence="1">Uncharacterized protein</fullName>
    </submittedName>
</protein>
<reference evidence="1 2" key="1">
    <citation type="submission" date="2019-11" db="EMBL/GenBank/DDBJ databases">
        <title>Genome sequences of 17 halophilic strains isolated from different environments.</title>
        <authorList>
            <person name="Furrow R.E."/>
        </authorList>
    </citation>
    <scope>NUCLEOTIDE SEQUENCE [LARGE SCALE GENOMIC DNA]</scope>
    <source>
        <strain evidence="1 2">22511_23_Filter</strain>
    </source>
</reference>
<dbReference type="AlphaFoldDB" id="A0A845DWH0"/>
<proteinExistence type="predicted"/>
<evidence type="ECO:0000313" key="1">
    <source>
        <dbReference type="EMBL" id="MYL22011.1"/>
    </source>
</evidence>
<evidence type="ECO:0000313" key="2">
    <source>
        <dbReference type="Proteomes" id="UP000460949"/>
    </source>
</evidence>
<gene>
    <name evidence="1" type="ORF">GLW04_19235</name>
</gene>